<evidence type="ECO:0000313" key="4">
    <source>
        <dbReference type="Proteomes" id="UP000494256"/>
    </source>
</evidence>
<sequence>MEYKNGTSILDKGVYIIRNEEFKTMNEDDSLLARAVRRQNIIMKGQETPEITLNYNPGKNPIKDSIVKKTKDICRAKTPTILHYFTLLVLGLGTWGLLWCAFGEDWNWNGRWTKLAFVGGLAWAAGEAFQMCTSLPPLLAALVIGILARNFEFLDMREYTEIDAFLRRIYPVIILGKGSLAFDFKYIKKNWRLVSSLGVLPWTAEVLTLAVCMHVFLDFPWMWGLLLGSTYASVSFAVVMPAVQNSSGSSGNLSQNWNQLILTAGGTDTALSVGVFGVIHSFIMHEGDDTYRYIKAALALLVGVVVGVSWGTLAKFIPHSKDFYVAEMRLLFVLIGGLFTFFLSAKFGWGGTGGVAVLACNSTAANCWEKDGWKLNKNPASTAYRVMWSTLEPLVFAYSGTFFVIKAPLWNVMLIGLGILCICVVVRLTIAFFVCSKMTIRERFFVCCTWIPKSIVEAVLCPVAYNALVARGNYDENEMQYADHFIWIIIQAILVTTPIGFLLTKHLGPFLLTEKQKKYDIDPET</sequence>
<keyword evidence="2" id="KW-1133">Transmembrane helix</keyword>
<keyword evidence="2" id="KW-0472">Membrane</keyword>
<feature type="transmembrane region" description="Helical" evidence="2">
    <location>
        <begin position="296"/>
        <end position="318"/>
    </location>
</feature>
<evidence type="ECO:0000256" key="2">
    <source>
        <dbReference type="SAM" id="Phobius"/>
    </source>
</evidence>
<dbReference type="PANTHER" id="PTHR31102:SF1">
    <property type="entry name" value="CATION_H+ EXCHANGER DOMAIN-CONTAINING PROTEIN"/>
    <property type="match status" value="1"/>
</dbReference>
<feature type="transmembrane region" description="Helical" evidence="2">
    <location>
        <begin position="122"/>
        <end position="148"/>
    </location>
</feature>
<accession>A0A8S0ZCS8</accession>
<dbReference type="Proteomes" id="UP000494256">
    <property type="component" value="Unassembled WGS sequence"/>
</dbReference>
<feature type="transmembrane region" description="Helical" evidence="2">
    <location>
        <begin position="81"/>
        <end position="102"/>
    </location>
</feature>
<feature type="transmembrane region" description="Helical" evidence="2">
    <location>
        <begin position="330"/>
        <end position="349"/>
    </location>
</feature>
<dbReference type="Gene3D" id="1.20.1530.20">
    <property type="match status" value="1"/>
</dbReference>
<dbReference type="EMBL" id="CADEBD010000288">
    <property type="protein sequence ID" value="CAB3231153.1"/>
    <property type="molecule type" value="Genomic_DNA"/>
</dbReference>
<dbReference type="PANTHER" id="PTHR31102">
    <property type="match status" value="1"/>
</dbReference>
<dbReference type="AlphaFoldDB" id="A0A8S0ZCS8"/>
<dbReference type="InterPro" id="IPR038770">
    <property type="entry name" value="Na+/solute_symporter_sf"/>
</dbReference>
<dbReference type="GO" id="GO:0098662">
    <property type="term" value="P:inorganic cation transmembrane transport"/>
    <property type="evidence" value="ECO:0007669"/>
    <property type="project" value="TreeGrafter"/>
</dbReference>
<comment type="caution">
    <text evidence="3">The sequence shown here is derived from an EMBL/GenBank/DDBJ whole genome shotgun (WGS) entry which is preliminary data.</text>
</comment>
<keyword evidence="2" id="KW-0812">Transmembrane</keyword>
<feature type="transmembrane region" description="Helical" evidence="2">
    <location>
        <begin position="409"/>
        <end position="435"/>
    </location>
</feature>
<feature type="transmembrane region" description="Helical" evidence="2">
    <location>
        <begin position="193"/>
        <end position="216"/>
    </location>
</feature>
<feature type="transmembrane region" description="Helical" evidence="2">
    <location>
        <begin position="260"/>
        <end position="284"/>
    </location>
</feature>
<name>A0A8S0ZCS8_ARCPL</name>
<comment type="similarity">
    <text evidence="1">Belongs to the monovalent cation:proton antiporter 1 (CPA1) transporter (TC 2.A.36) family.</text>
</comment>
<reference evidence="3 4" key="1">
    <citation type="submission" date="2020-04" db="EMBL/GenBank/DDBJ databases">
        <authorList>
            <person name="Wallbank WR R."/>
            <person name="Pardo Diaz C."/>
            <person name="Kozak K."/>
            <person name="Martin S."/>
            <person name="Jiggins C."/>
            <person name="Moest M."/>
            <person name="Warren A I."/>
            <person name="Byers J.R.P. K."/>
            <person name="Montejo-Kovacevich G."/>
            <person name="Yen C E."/>
        </authorList>
    </citation>
    <scope>NUCLEOTIDE SEQUENCE [LARGE SCALE GENOMIC DNA]</scope>
</reference>
<protein>
    <submittedName>
        <fullName evidence="3">Uncharacterized protein</fullName>
    </submittedName>
</protein>
<dbReference type="OrthoDB" id="18740at2759"/>
<feature type="transmembrane region" description="Helical" evidence="2">
    <location>
        <begin position="222"/>
        <end position="240"/>
    </location>
</feature>
<organism evidence="3 4">
    <name type="scientific">Arctia plantaginis</name>
    <name type="common">Wood tiger moth</name>
    <name type="synonym">Phalaena plantaginis</name>
    <dbReference type="NCBI Taxonomy" id="874455"/>
    <lineage>
        <taxon>Eukaryota</taxon>
        <taxon>Metazoa</taxon>
        <taxon>Ecdysozoa</taxon>
        <taxon>Arthropoda</taxon>
        <taxon>Hexapoda</taxon>
        <taxon>Insecta</taxon>
        <taxon>Pterygota</taxon>
        <taxon>Neoptera</taxon>
        <taxon>Endopterygota</taxon>
        <taxon>Lepidoptera</taxon>
        <taxon>Glossata</taxon>
        <taxon>Ditrysia</taxon>
        <taxon>Noctuoidea</taxon>
        <taxon>Erebidae</taxon>
        <taxon>Arctiinae</taxon>
        <taxon>Arctia</taxon>
    </lineage>
</organism>
<gene>
    <name evidence="3" type="ORF">APLA_LOCUS4998</name>
</gene>
<evidence type="ECO:0000313" key="3">
    <source>
        <dbReference type="EMBL" id="CAB3231153.1"/>
    </source>
</evidence>
<proteinExistence type="inferred from homology"/>
<dbReference type="InterPro" id="IPR051843">
    <property type="entry name" value="CPA1_transporter"/>
</dbReference>
<evidence type="ECO:0000256" key="1">
    <source>
        <dbReference type="ARBA" id="ARBA00007367"/>
    </source>
</evidence>
<feature type="transmembrane region" description="Helical" evidence="2">
    <location>
        <begin position="485"/>
        <end position="503"/>
    </location>
</feature>